<accession>A0A8J4XBZ2</accession>
<reference evidence="1" key="1">
    <citation type="submission" date="2020-07" db="EMBL/GenBank/DDBJ databases">
        <title>Clarias magur genome sequencing, assembly and annotation.</title>
        <authorList>
            <person name="Kushwaha B."/>
            <person name="Kumar R."/>
            <person name="Das P."/>
            <person name="Joshi C.G."/>
            <person name="Kumar D."/>
            <person name="Nagpure N.S."/>
            <person name="Pandey M."/>
            <person name="Agarwal S."/>
            <person name="Srivastava S."/>
            <person name="Singh M."/>
            <person name="Sahoo L."/>
            <person name="Jayasankar P."/>
            <person name="Meher P.K."/>
            <person name="Koringa P.G."/>
            <person name="Iquebal M.A."/>
            <person name="Das S.P."/>
            <person name="Bit A."/>
            <person name="Patnaik S."/>
            <person name="Patel N."/>
            <person name="Shah T.M."/>
            <person name="Hinsu A."/>
            <person name="Jena J.K."/>
        </authorList>
    </citation>
    <scope>NUCLEOTIDE SEQUENCE</scope>
    <source>
        <strain evidence="1">CIFAMagur01</strain>
        <tissue evidence="1">Testis</tissue>
    </source>
</reference>
<protein>
    <submittedName>
        <fullName evidence="1">Uncharacterized protein</fullName>
    </submittedName>
</protein>
<sequence>VFRLSDRVKWKTHRDVRLGSRGGQGAEVCGWSLAHVFESVWFGAVKRARKVFLLQKSDVPRSGASML</sequence>
<evidence type="ECO:0000313" key="1">
    <source>
        <dbReference type="EMBL" id="KAF5901458.1"/>
    </source>
</evidence>
<name>A0A8J4XBZ2_CLAMG</name>
<dbReference type="EMBL" id="QNUK01000112">
    <property type="protein sequence ID" value="KAF5901458.1"/>
    <property type="molecule type" value="Genomic_DNA"/>
</dbReference>
<dbReference type="Proteomes" id="UP000727407">
    <property type="component" value="Unassembled WGS sequence"/>
</dbReference>
<gene>
    <name evidence="1" type="ORF">DAT39_008845</name>
</gene>
<comment type="caution">
    <text evidence="1">The sequence shown here is derived from an EMBL/GenBank/DDBJ whole genome shotgun (WGS) entry which is preliminary data.</text>
</comment>
<organism evidence="1 2">
    <name type="scientific">Clarias magur</name>
    <name type="common">Asian catfish</name>
    <name type="synonym">Macropteronotus magur</name>
    <dbReference type="NCBI Taxonomy" id="1594786"/>
    <lineage>
        <taxon>Eukaryota</taxon>
        <taxon>Metazoa</taxon>
        <taxon>Chordata</taxon>
        <taxon>Craniata</taxon>
        <taxon>Vertebrata</taxon>
        <taxon>Euteleostomi</taxon>
        <taxon>Actinopterygii</taxon>
        <taxon>Neopterygii</taxon>
        <taxon>Teleostei</taxon>
        <taxon>Ostariophysi</taxon>
        <taxon>Siluriformes</taxon>
        <taxon>Clariidae</taxon>
        <taxon>Clarias</taxon>
    </lineage>
</organism>
<feature type="non-terminal residue" evidence="1">
    <location>
        <position position="67"/>
    </location>
</feature>
<proteinExistence type="predicted"/>
<keyword evidence="2" id="KW-1185">Reference proteome</keyword>
<dbReference type="AlphaFoldDB" id="A0A8J4XBZ2"/>
<feature type="non-terminal residue" evidence="1">
    <location>
        <position position="1"/>
    </location>
</feature>
<evidence type="ECO:0000313" key="2">
    <source>
        <dbReference type="Proteomes" id="UP000727407"/>
    </source>
</evidence>